<accession>A0A179FU43</accession>
<dbReference type="EMBL" id="LSBJ02000003">
    <property type="protein sequence ID" value="OAQ68529.1"/>
    <property type="molecule type" value="Genomic_DNA"/>
</dbReference>
<sequence>MARVAPFVMGNQEIRHSNRMLVLPSWHRNEALKSTLSGASNLAPWLAADLWAVLGIAKEASPSRPTNAGHAQKEAEEVWCVMQFSGDLKQNLRRQITGAALEFRFPVSWPSAID</sequence>
<dbReference type="GeneID" id="28848051"/>
<dbReference type="RefSeq" id="XP_018145379.1">
    <property type="nucleotide sequence ID" value="XM_018284057.1"/>
</dbReference>
<evidence type="ECO:0000313" key="2">
    <source>
        <dbReference type="Proteomes" id="UP000078397"/>
    </source>
</evidence>
<organism evidence="1 2">
    <name type="scientific">Pochonia chlamydosporia 170</name>
    <dbReference type="NCBI Taxonomy" id="1380566"/>
    <lineage>
        <taxon>Eukaryota</taxon>
        <taxon>Fungi</taxon>
        <taxon>Dikarya</taxon>
        <taxon>Ascomycota</taxon>
        <taxon>Pezizomycotina</taxon>
        <taxon>Sordariomycetes</taxon>
        <taxon>Hypocreomycetidae</taxon>
        <taxon>Hypocreales</taxon>
        <taxon>Clavicipitaceae</taxon>
        <taxon>Pochonia</taxon>
    </lineage>
</organism>
<dbReference type="Proteomes" id="UP000078397">
    <property type="component" value="Unassembled WGS sequence"/>
</dbReference>
<dbReference type="KEGG" id="pchm:VFPPC_04758"/>
<comment type="caution">
    <text evidence="1">The sequence shown here is derived from an EMBL/GenBank/DDBJ whole genome shotgun (WGS) entry which is preliminary data.</text>
</comment>
<gene>
    <name evidence="1" type="ORF">VFPPC_04758</name>
</gene>
<name>A0A179FU43_METCM</name>
<reference evidence="1 2" key="1">
    <citation type="journal article" date="2016" name="PLoS Pathog.">
        <title>Biosynthesis of antibiotic leucinostatins in bio-control fungus Purpureocillium lilacinum and their inhibition on phytophthora revealed by genome mining.</title>
        <authorList>
            <person name="Wang G."/>
            <person name="Liu Z."/>
            <person name="Lin R."/>
            <person name="Li E."/>
            <person name="Mao Z."/>
            <person name="Ling J."/>
            <person name="Yang Y."/>
            <person name="Yin W.B."/>
            <person name="Xie B."/>
        </authorList>
    </citation>
    <scope>NUCLEOTIDE SEQUENCE [LARGE SCALE GENOMIC DNA]</scope>
    <source>
        <strain evidence="1">170</strain>
    </source>
</reference>
<evidence type="ECO:0000313" key="1">
    <source>
        <dbReference type="EMBL" id="OAQ68529.1"/>
    </source>
</evidence>
<protein>
    <submittedName>
        <fullName evidence="1">Uncharacterized protein</fullName>
    </submittedName>
</protein>
<keyword evidence="2" id="KW-1185">Reference proteome</keyword>
<dbReference type="AlphaFoldDB" id="A0A179FU43"/>
<proteinExistence type="predicted"/>